<name>A0A0N0PCE6_PAPMA</name>
<reference evidence="2 3" key="1">
    <citation type="journal article" date="2015" name="Nat. Commun.">
        <title>Outbred genome sequencing and CRISPR/Cas9 gene editing in butterflies.</title>
        <authorList>
            <person name="Li X."/>
            <person name="Fan D."/>
            <person name="Zhang W."/>
            <person name="Liu G."/>
            <person name="Zhang L."/>
            <person name="Zhao L."/>
            <person name="Fang X."/>
            <person name="Chen L."/>
            <person name="Dong Y."/>
            <person name="Chen Y."/>
            <person name="Ding Y."/>
            <person name="Zhao R."/>
            <person name="Feng M."/>
            <person name="Zhu Y."/>
            <person name="Feng Y."/>
            <person name="Jiang X."/>
            <person name="Zhu D."/>
            <person name="Xiang H."/>
            <person name="Feng X."/>
            <person name="Li S."/>
            <person name="Wang J."/>
            <person name="Zhang G."/>
            <person name="Kronforst M.R."/>
            <person name="Wang W."/>
        </authorList>
    </citation>
    <scope>NUCLEOTIDE SEQUENCE [LARGE SCALE GENOMIC DNA]</scope>
    <source>
        <strain evidence="2">Ya'a_city_454_Pm</strain>
        <tissue evidence="2">Whole body</tissue>
    </source>
</reference>
<evidence type="ECO:0000256" key="1">
    <source>
        <dbReference type="SAM" id="MobiDB-lite"/>
    </source>
</evidence>
<evidence type="ECO:0000313" key="2">
    <source>
        <dbReference type="EMBL" id="KPJ13439.1"/>
    </source>
</evidence>
<dbReference type="EMBL" id="KQ460635">
    <property type="protein sequence ID" value="KPJ13439.1"/>
    <property type="molecule type" value="Genomic_DNA"/>
</dbReference>
<keyword evidence="3" id="KW-1185">Reference proteome</keyword>
<dbReference type="Proteomes" id="UP000053240">
    <property type="component" value="Unassembled WGS sequence"/>
</dbReference>
<dbReference type="InParanoid" id="A0A0N0PCE6"/>
<gene>
    <name evidence="2" type="ORF">RR48_03940</name>
</gene>
<sequence>MTNVRRASYKKSLRTQLVENDSYSSDESIGTFLANHKLSPSAPSRNSVHLDSQKSQTSEGRQSRSSAGSLGSKPQSPVKESYA</sequence>
<dbReference type="AlphaFoldDB" id="A0A0N0PCE6"/>
<organism evidence="2 3">
    <name type="scientific">Papilio machaon</name>
    <name type="common">Old World swallowtail butterfly</name>
    <dbReference type="NCBI Taxonomy" id="76193"/>
    <lineage>
        <taxon>Eukaryota</taxon>
        <taxon>Metazoa</taxon>
        <taxon>Ecdysozoa</taxon>
        <taxon>Arthropoda</taxon>
        <taxon>Hexapoda</taxon>
        <taxon>Insecta</taxon>
        <taxon>Pterygota</taxon>
        <taxon>Neoptera</taxon>
        <taxon>Endopterygota</taxon>
        <taxon>Lepidoptera</taxon>
        <taxon>Glossata</taxon>
        <taxon>Ditrysia</taxon>
        <taxon>Papilionoidea</taxon>
        <taxon>Papilionidae</taxon>
        <taxon>Papilioninae</taxon>
        <taxon>Papilio</taxon>
    </lineage>
</organism>
<protein>
    <submittedName>
        <fullName evidence="2">Uncharacterized protein</fullName>
    </submittedName>
</protein>
<proteinExistence type="predicted"/>
<feature type="region of interest" description="Disordered" evidence="1">
    <location>
        <begin position="34"/>
        <end position="83"/>
    </location>
</feature>
<accession>A0A0N0PCE6</accession>
<evidence type="ECO:0000313" key="3">
    <source>
        <dbReference type="Proteomes" id="UP000053240"/>
    </source>
</evidence>
<feature type="compositionally biased region" description="Polar residues" evidence="1">
    <location>
        <begin position="41"/>
        <end position="75"/>
    </location>
</feature>